<comment type="subcellular location">
    <subcellularLocation>
        <location evidence="1">Nucleus</location>
        <location evidence="1">Nucleolus</location>
    </subcellularLocation>
</comment>
<keyword evidence="9" id="KW-0223">Dioxygenase</keyword>
<comment type="similarity">
    <text evidence="5">Belongs to the ROX family. MINA53 subfamily.</text>
</comment>
<keyword evidence="9" id="KW-0805">Transcription regulation</keyword>
<comment type="catalytic activity">
    <reaction evidence="7">
        <text>L-histidyl-[ribosomal protein uL15] + 2-oxoglutarate + O2 = (3S)-3-hydroxy-L-histidyl-[ribosomal protein uL15] + succinate + CO2</text>
        <dbReference type="Rhea" id="RHEA:54024"/>
        <dbReference type="Rhea" id="RHEA-COMP:13760"/>
        <dbReference type="Rhea" id="RHEA-COMP:13761"/>
        <dbReference type="ChEBI" id="CHEBI:15379"/>
        <dbReference type="ChEBI" id="CHEBI:16526"/>
        <dbReference type="ChEBI" id="CHEBI:16810"/>
        <dbReference type="ChEBI" id="CHEBI:29979"/>
        <dbReference type="ChEBI" id="CHEBI:30031"/>
        <dbReference type="ChEBI" id="CHEBI:138021"/>
    </reaction>
</comment>
<dbReference type="OrthoDB" id="206986at2759"/>
<keyword evidence="9" id="KW-0539">Nucleus</keyword>
<dbReference type="GO" id="GO:0051864">
    <property type="term" value="F:histone H3K36 demethylase activity"/>
    <property type="evidence" value="ECO:0007669"/>
    <property type="project" value="TreeGrafter"/>
</dbReference>
<gene>
    <name evidence="11" type="ORF">SEMRO_283_G107730.1</name>
</gene>
<dbReference type="EMBL" id="CAICTM010000282">
    <property type="protein sequence ID" value="CAB9506892.1"/>
    <property type="molecule type" value="Genomic_DNA"/>
</dbReference>
<evidence type="ECO:0000256" key="1">
    <source>
        <dbReference type="ARBA" id="ARBA00004604"/>
    </source>
</evidence>
<dbReference type="GO" id="GO:0005730">
    <property type="term" value="C:nucleolus"/>
    <property type="evidence" value="ECO:0007669"/>
    <property type="project" value="UniProtKB-SubCell"/>
</dbReference>
<dbReference type="PANTHER" id="PTHR13096:SF7">
    <property type="entry name" value="RIBOSOMAL OXYGENASE 2"/>
    <property type="match status" value="1"/>
</dbReference>
<evidence type="ECO:0000256" key="6">
    <source>
        <dbReference type="ARBA" id="ARBA00046256"/>
    </source>
</evidence>
<evidence type="ECO:0000256" key="9">
    <source>
        <dbReference type="RuleBase" id="RU366061"/>
    </source>
</evidence>
<evidence type="ECO:0000256" key="2">
    <source>
        <dbReference type="ARBA" id="ARBA00022517"/>
    </source>
</evidence>
<feature type="domain" description="JmjC" evidence="10">
    <location>
        <begin position="214"/>
        <end position="254"/>
    </location>
</feature>
<keyword evidence="4 9" id="KW-0408">Iron</keyword>
<accession>A0A9N8HBM7</accession>
<dbReference type="Gene3D" id="2.60.120.650">
    <property type="entry name" value="Cupin"/>
    <property type="match status" value="1"/>
</dbReference>
<comment type="catalytic activity">
    <reaction evidence="8">
        <text>L-histidyl-[protein] + 2-oxoglutarate + O2 = (3S)-3-hydroxy-L-histidyl-[protein] + succinate + CO2</text>
        <dbReference type="Rhea" id="RHEA:54256"/>
        <dbReference type="Rhea" id="RHEA-COMP:9745"/>
        <dbReference type="Rhea" id="RHEA-COMP:13840"/>
        <dbReference type="ChEBI" id="CHEBI:15379"/>
        <dbReference type="ChEBI" id="CHEBI:16526"/>
        <dbReference type="ChEBI" id="CHEBI:16810"/>
        <dbReference type="ChEBI" id="CHEBI:29979"/>
        <dbReference type="ChEBI" id="CHEBI:30031"/>
        <dbReference type="ChEBI" id="CHEBI:138021"/>
        <dbReference type="EC" id="1.14.11.79"/>
    </reaction>
</comment>
<dbReference type="SUPFAM" id="SSF51197">
    <property type="entry name" value="Clavaminate synthase-like"/>
    <property type="match status" value="1"/>
</dbReference>
<evidence type="ECO:0000256" key="4">
    <source>
        <dbReference type="ARBA" id="ARBA00023004"/>
    </source>
</evidence>
<evidence type="ECO:0000256" key="7">
    <source>
        <dbReference type="ARBA" id="ARBA00047687"/>
    </source>
</evidence>
<proteinExistence type="inferred from homology"/>
<comment type="cofactor">
    <cofactor evidence="9">
        <name>Fe(2+)</name>
        <dbReference type="ChEBI" id="CHEBI:29033"/>
    </cofactor>
    <text evidence="9">Binds 1 Fe(2+) ion per subunit.</text>
</comment>
<keyword evidence="3 9" id="KW-0479">Metal-binding</keyword>
<dbReference type="GO" id="GO:0032453">
    <property type="term" value="F:histone H3K4 demethylase activity"/>
    <property type="evidence" value="ECO:0007669"/>
    <property type="project" value="TreeGrafter"/>
</dbReference>
<dbReference type="AlphaFoldDB" id="A0A9N8HBM7"/>
<evidence type="ECO:0000313" key="11">
    <source>
        <dbReference type="EMBL" id="CAB9506892.1"/>
    </source>
</evidence>
<dbReference type="Pfam" id="PF08007">
    <property type="entry name" value="JmjC_2"/>
    <property type="match status" value="1"/>
</dbReference>
<dbReference type="PANTHER" id="PTHR13096">
    <property type="entry name" value="MINA53 MYC INDUCED NUCLEAR ANTIGEN"/>
    <property type="match status" value="1"/>
</dbReference>
<sequence>MTMTTTKTMIIKSENCRNRTALFVLLILCCRGGDPVHSFLPSSPTFITAIPSVPSIRKAVWKTTAKTELATTVLPQEVISLQVADDTTTGSSTSVEDDTGILVSLFGSVKAFQDFWNFDFGRRVVHLSSHASATSSNGSIGIDMAQLYDSNEYITLRKRGTQMALNKTAMSYLEFANDYIVAGGGSAVVPITPNDYLYPRLKEPLERALQQSPESLSINVYHSGNQAVALNRHYDAYDVLVWQTNGKKEWEVQIDASNTWKNITLQPGDLLYIPKGVYHAATTAQGCNISTHATIGFLETK</sequence>
<dbReference type="GO" id="GO:0036139">
    <property type="term" value="F:peptidyl-histidine dioxygenase activity"/>
    <property type="evidence" value="ECO:0007669"/>
    <property type="project" value="UniProtKB-EC"/>
</dbReference>
<protein>
    <recommendedName>
        <fullName evidence="9">Bifunctional lysine-specific demethylase and histidyl-hydroxylase</fullName>
        <ecNumber evidence="9">1.14.11.-</ecNumber>
    </recommendedName>
</protein>
<keyword evidence="2" id="KW-0690">Ribosome biogenesis</keyword>
<keyword evidence="9" id="KW-0804">Transcription</keyword>
<evidence type="ECO:0000256" key="3">
    <source>
        <dbReference type="ARBA" id="ARBA00022723"/>
    </source>
</evidence>
<keyword evidence="12" id="KW-1185">Reference proteome</keyword>
<dbReference type="GO" id="GO:0042254">
    <property type="term" value="P:ribosome biogenesis"/>
    <property type="evidence" value="ECO:0007669"/>
    <property type="project" value="UniProtKB-KW"/>
</dbReference>
<reference evidence="11" key="1">
    <citation type="submission" date="2020-06" db="EMBL/GenBank/DDBJ databases">
        <authorList>
            <consortium name="Plant Systems Biology data submission"/>
        </authorList>
    </citation>
    <scope>NUCLEOTIDE SEQUENCE</scope>
    <source>
        <strain evidence="11">D6</strain>
    </source>
</reference>
<organism evidence="11 12">
    <name type="scientific">Seminavis robusta</name>
    <dbReference type="NCBI Taxonomy" id="568900"/>
    <lineage>
        <taxon>Eukaryota</taxon>
        <taxon>Sar</taxon>
        <taxon>Stramenopiles</taxon>
        <taxon>Ochrophyta</taxon>
        <taxon>Bacillariophyta</taxon>
        <taxon>Bacillariophyceae</taxon>
        <taxon>Bacillariophycidae</taxon>
        <taxon>Naviculales</taxon>
        <taxon>Naviculaceae</taxon>
        <taxon>Seminavis</taxon>
    </lineage>
</organism>
<evidence type="ECO:0000256" key="8">
    <source>
        <dbReference type="ARBA" id="ARBA00049465"/>
    </source>
</evidence>
<evidence type="ECO:0000259" key="10">
    <source>
        <dbReference type="Pfam" id="PF08007"/>
    </source>
</evidence>
<dbReference type="InterPro" id="IPR039994">
    <property type="entry name" value="NO66-like"/>
</dbReference>
<dbReference type="InterPro" id="IPR003347">
    <property type="entry name" value="JmjC_dom"/>
</dbReference>
<comment type="function">
    <text evidence="6">Oxygenase that can act as both a histone lysine demethylase and a ribosomal histidine hydroxylase. Is involved in the demethylation of trimethylated 'Lys-9' on histone H3 (H3K9me3), leading to an increase in ribosomal RNA expression. Also catalyzes the hydroxylation of 60S ribosomal protein L27a on 'His-39'. May play an important role in cell growth and survival. May be involved in ribosome biogenesis, most likely during the assembly process of pre-ribosomal particles.</text>
</comment>
<keyword evidence="9" id="KW-0560">Oxidoreductase</keyword>
<evidence type="ECO:0000313" key="12">
    <source>
        <dbReference type="Proteomes" id="UP001153069"/>
    </source>
</evidence>
<dbReference type="Proteomes" id="UP001153069">
    <property type="component" value="Unassembled WGS sequence"/>
</dbReference>
<dbReference type="GO" id="GO:0005506">
    <property type="term" value="F:iron ion binding"/>
    <property type="evidence" value="ECO:0007669"/>
    <property type="project" value="UniProtKB-UniRule"/>
</dbReference>
<comment type="caution">
    <text evidence="11">The sequence shown here is derived from an EMBL/GenBank/DDBJ whole genome shotgun (WGS) entry which is preliminary data.</text>
</comment>
<evidence type="ECO:0000256" key="5">
    <source>
        <dbReference type="ARBA" id="ARBA00034314"/>
    </source>
</evidence>
<name>A0A9N8HBM7_9STRA</name>
<dbReference type="EC" id="1.14.11.-" evidence="9"/>